<keyword evidence="2" id="KW-1185">Reference proteome</keyword>
<reference evidence="1 2" key="1">
    <citation type="submission" date="2024-04" db="EMBL/GenBank/DDBJ databases">
        <authorList>
            <person name="Fracassetti M."/>
        </authorList>
    </citation>
    <scope>NUCLEOTIDE SEQUENCE [LARGE SCALE GENOMIC DNA]</scope>
</reference>
<organism evidence="1 2">
    <name type="scientific">Linum trigynum</name>
    <dbReference type="NCBI Taxonomy" id="586398"/>
    <lineage>
        <taxon>Eukaryota</taxon>
        <taxon>Viridiplantae</taxon>
        <taxon>Streptophyta</taxon>
        <taxon>Embryophyta</taxon>
        <taxon>Tracheophyta</taxon>
        <taxon>Spermatophyta</taxon>
        <taxon>Magnoliopsida</taxon>
        <taxon>eudicotyledons</taxon>
        <taxon>Gunneridae</taxon>
        <taxon>Pentapetalae</taxon>
        <taxon>rosids</taxon>
        <taxon>fabids</taxon>
        <taxon>Malpighiales</taxon>
        <taxon>Linaceae</taxon>
        <taxon>Linum</taxon>
    </lineage>
</organism>
<protein>
    <submittedName>
        <fullName evidence="1">Uncharacterized protein</fullName>
    </submittedName>
</protein>
<proteinExistence type="predicted"/>
<dbReference type="AlphaFoldDB" id="A0AAV2EUS9"/>
<evidence type="ECO:0000313" key="2">
    <source>
        <dbReference type="Proteomes" id="UP001497516"/>
    </source>
</evidence>
<sequence>MHLQKGKSCVHASVVHTLIFKRVRMLEFTSFAMDFYVDIHIGFFMERHLELASLPFLLHNLILHLRIMDKILPLVNRVLELGQT</sequence>
<dbReference type="Proteomes" id="UP001497516">
    <property type="component" value="Chromosome 5"/>
</dbReference>
<accession>A0AAV2EUS9</accession>
<evidence type="ECO:0000313" key="1">
    <source>
        <dbReference type="EMBL" id="CAL1389432.1"/>
    </source>
</evidence>
<dbReference type="EMBL" id="OZ034818">
    <property type="protein sequence ID" value="CAL1389432.1"/>
    <property type="molecule type" value="Genomic_DNA"/>
</dbReference>
<name>A0AAV2EUS9_9ROSI</name>
<gene>
    <name evidence="1" type="ORF">LTRI10_LOCUS30287</name>
</gene>